<protein>
    <submittedName>
        <fullName evidence="1">Uncharacterized protein</fullName>
    </submittedName>
</protein>
<evidence type="ECO:0000313" key="2">
    <source>
        <dbReference type="Proteomes" id="UP000580891"/>
    </source>
</evidence>
<dbReference type="Proteomes" id="UP000580891">
    <property type="component" value="Unassembled WGS sequence"/>
</dbReference>
<proteinExistence type="predicted"/>
<dbReference type="AlphaFoldDB" id="A0A7V9Z1X6"/>
<accession>A0A7V9Z1X6</accession>
<name>A0A7V9Z1X6_9BACL</name>
<dbReference type="EMBL" id="JACDUU010000006">
    <property type="protein sequence ID" value="MBA2872413.1"/>
    <property type="molecule type" value="Genomic_DNA"/>
</dbReference>
<gene>
    <name evidence="1" type="ORF">HNQ85_002722</name>
</gene>
<comment type="caution">
    <text evidence="1">The sequence shown here is derived from an EMBL/GenBank/DDBJ whole genome shotgun (WGS) entry which is preliminary data.</text>
</comment>
<organism evidence="1 2">
    <name type="scientific">[Anoxybacillus] calidus</name>
    <dbReference type="NCBI Taxonomy" id="575178"/>
    <lineage>
        <taxon>Bacteria</taxon>
        <taxon>Bacillati</taxon>
        <taxon>Bacillota</taxon>
        <taxon>Bacilli</taxon>
        <taxon>Bacillales</taxon>
        <taxon>Anoxybacillaceae</taxon>
        <taxon>Paranoxybacillus</taxon>
    </lineage>
</organism>
<reference evidence="1 2" key="1">
    <citation type="submission" date="2020-07" db="EMBL/GenBank/DDBJ databases">
        <title>Genomic Encyclopedia of Type Strains, Phase IV (KMG-IV): sequencing the most valuable type-strain genomes for metagenomic binning, comparative biology and taxonomic classification.</title>
        <authorList>
            <person name="Goeker M."/>
        </authorList>
    </citation>
    <scope>NUCLEOTIDE SEQUENCE [LARGE SCALE GENOMIC DNA]</scope>
    <source>
        <strain evidence="1 2">DSM 25220</strain>
    </source>
</reference>
<sequence>MEKVGRFRKILSWNHFLSLGLLLISVSFCNKLNIFKLYFLSEG</sequence>
<evidence type="ECO:0000313" key="1">
    <source>
        <dbReference type="EMBL" id="MBA2872413.1"/>
    </source>
</evidence>
<keyword evidence="2" id="KW-1185">Reference proteome</keyword>